<dbReference type="KEGG" id="scc:Spico_1079"/>
<name>F4GKA4_PARC1</name>
<dbReference type="EMBL" id="CP002659">
    <property type="protein sequence ID" value="AEC02300.1"/>
    <property type="molecule type" value="Genomic_DNA"/>
</dbReference>
<evidence type="ECO:0008006" key="4">
    <source>
        <dbReference type="Google" id="ProtNLM"/>
    </source>
</evidence>
<proteinExistence type="predicted"/>
<protein>
    <recommendedName>
        <fullName evidence="4">Outer membrane protein beta-barrel domain-containing protein</fullName>
    </recommendedName>
</protein>
<gene>
    <name evidence="2" type="ordered locus">Spico_1079</name>
</gene>
<dbReference type="OrthoDB" id="370701at2"/>
<sequence length="180" mass="19827">MKRSVVTIFIMMAVFSVMGASPAVHPWGIGISFTGASYVGGTEPVPSTDISLSAYAAPWDLKILNPSLRGSVDFRFSKDVSGFSGFRISLGLDVVRTANHPFGWLVTNKALWVPMIEVGGSYAAWKTGRSPLTFHLAAIPFRLAHRDFIYEWFGVYADMAGDAWKVDEWGIILYRGTMLL</sequence>
<organism evidence="2 3">
    <name type="scientific">Parasphaerochaeta coccoides (strain ATCC BAA-1237 / DSM 17374 / SPN1)</name>
    <name type="common">Sphaerochaeta coccoides</name>
    <dbReference type="NCBI Taxonomy" id="760011"/>
    <lineage>
        <taxon>Bacteria</taxon>
        <taxon>Pseudomonadati</taxon>
        <taxon>Spirochaetota</taxon>
        <taxon>Spirochaetia</taxon>
        <taxon>Spirochaetales</taxon>
        <taxon>Sphaerochaetaceae</taxon>
        <taxon>Parasphaerochaeta</taxon>
    </lineage>
</organism>
<evidence type="ECO:0000313" key="2">
    <source>
        <dbReference type="EMBL" id="AEC02300.1"/>
    </source>
</evidence>
<keyword evidence="3" id="KW-1185">Reference proteome</keyword>
<keyword evidence="1" id="KW-0732">Signal</keyword>
<dbReference type="RefSeq" id="WP_013739695.1">
    <property type="nucleotide sequence ID" value="NC_015436.1"/>
</dbReference>
<dbReference type="STRING" id="760011.Spico_1079"/>
<dbReference type="Proteomes" id="UP000007939">
    <property type="component" value="Chromosome"/>
</dbReference>
<dbReference type="AlphaFoldDB" id="F4GKA4"/>
<evidence type="ECO:0000313" key="3">
    <source>
        <dbReference type="Proteomes" id="UP000007939"/>
    </source>
</evidence>
<feature type="chain" id="PRO_5003313827" description="Outer membrane protein beta-barrel domain-containing protein" evidence="1">
    <location>
        <begin position="20"/>
        <end position="180"/>
    </location>
</feature>
<reference evidence="3" key="1">
    <citation type="submission" date="2011-04" db="EMBL/GenBank/DDBJ databases">
        <title>The complete genome of Spirochaeta coccoides DSM 17374.</title>
        <authorList>
            <person name="Lucas S."/>
            <person name="Copeland A."/>
            <person name="Lapidus A."/>
            <person name="Bruce D."/>
            <person name="Goodwin L."/>
            <person name="Pitluck S."/>
            <person name="Peters L."/>
            <person name="Kyrpides N."/>
            <person name="Mavromatis K."/>
            <person name="Pagani I."/>
            <person name="Ivanova N."/>
            <person name="Ovchinnikova G."/>
            <person name="Lu M."/>
            <person name="Detter J.C."/>
            <person name="Tapia R."/>
            <person name="Han C."/>
            <person name="Land M."/>
            <person name="Hauser L."/>
            <person name="Markowitz V."/>
            <person name="Cheng J.-F."/>
            <person name="Hugenholtz P."/>
            <person name="Woyke T."/>
            <person name="Wu D."/>
            <person name="Spring S."/>
            <person name="Schroeder M."/>
            <person name="Brambilla E."/>
            <person name="Klenk H.-P."/>
            <person name="Eisen J.A."/>
        </authorList>
    </citation>
    <scope>NUCLEOTIDE SEQUENCE [LARGE SCALE GENOMIC DNA]</scope>
    <source>
        <strain evidence="3">ATCC BAA-1237 / DSM 17374 / SPN1</strain>
    </source>
</reference>
<dbReference type="HOGENOM" id="CLU_1495269_0_0_12"/>
<evidence type="ECO:0000256" key="1">
    <source>
        <dbReference type="SAM" id="SignalP"/>
    </source>
</evidence>
<accession>F4GKA4</accession>
<feature type="signal peptide" evidence="1">
    <location>
        <begin position="1"/>
        <end position="19"/>
    </location>
</feature>
<reference evidence="2 3" key="2">
    <citation type="journal article" date="2012" name="Stand. Genomic Sci.">
        <title>Complete genome sequence of the termite hindgut bacterium Spirochaeta coccoides type strain (SPN1(T)), reclassification in the genus Sphaerochaeta as Sphaerochaeta coccoides comb. nov. and emendations of the family Spirochaetaceae and the genus Sphaerochaeta.</title>
        <authorList>
            <person name="Abt B."/>
            <person name="Han C."/>
            <person name="Scheuner C."/>
            <person name="Lu M."/>
            <person name="Lapidus A."/>
            <person name="Nolan M."/>
            <person name="Lucas S."/>
            <person name="Hammon N."/>
            <person name="Deshpande S."/>
            <person name="Cheng J.F."/>
            <person name="Tapia R."/>
            <person name="Goodwin L.A."/>
            <person name="Pitluck S."/>
            <person name="Liolios K."/>
            <person name="Pagani I."/>
            <person name="Ivanova N."/>
            <person name="Mavromatis K."/>
            <person name="Mikhailova N."/>
            <person name="Huntemann M."/>
            <person name="Pati A."/>
            <person name="Chen A."/>
            <person name="Palaniappan K."/>
            <person name="Land M."/>
            <person name="Hauser L."/>
            <person name="Brambilla E.M."/>
            <person name="Rohde M."/>
            <person name="Spring S."/>
            <person name="Gronow S."/>
            <person name="Goker M."/>
            <person name="Woyke T."/>
            <person name="Bristow J."/>
            <person name="Eisen J.A."/>
            <person name="Markowitz V."/>
            <person name="Hugenholtz P."/>
            <person name="Kyrpides N.C."/>
            <person name="Klenk H.P."/>
            <person name="Detter J.C."/>
        </authorList>
    </citation>
    <scope>NUCLEOTIDE SEQUENCE [LARGE SCALE GENOMIC DNA]</scope>
    <source>
        <strain evidence="3">ATCC BAA-1237 / DSM 17374 / SPN1</strain>
    </source>
</reference>